<evidence type="ECO:0000256" key="1">
    <source>
        <dbReference type="ARBA" id="ARBA00022676"/>
    </source>
</evidence>
<name>A0A183ALC5_9TREM</name>
<reference evidence="7" key="1">
    <citation type="submission" date="2016-06" db="UniProtKB">
        <authorList>
            <consortium name="WormBaseParasite"/>
        </authorList>
    </citation>
    <scope>IDENTIFICATION</scope>
</reference>
<feature type="region of interest" description="Disordered" evidence="5">
    <location>
        <begin position="110"/>
        <end position="131"/>
    </location>
</feature>
<dbReference type="WBParaSite" id="ECPE_0000777901-mRNA-1">
    <property type="protein sequence ID" value="ECPE_0000777901-mRNA-1"/>
    <property type="gene ID" value="ECPE_0000777901"/>
</dbReference>
<dbReference type="PROSITE" id="PS51059">
    <property type="entry name" value="PARP_CATALYTIC"/>
    <property type="match status" value="1"/>
</dbReference>
<proteinExistence type="predicted"/>
<organism evidence="7">
    <name type="scientific">Echinostoma caproni</name>
    <dbReference type="NCBI Taxonomy" id="27848"/>
    <lineage>
        <taxon>Eukaryota</taxon>
        <taxon>Metazoa</taxon>
        <taxon>Spiralia</taxon>
        <taxon>Lophotrochozoa</taxon>
        <taxon>Platyhelminthes</taxon>
        <taxon>Trematoda</taxon>
        <taxon>Digenea</taxon>
        <taxon>Plagiorchiida</taxon>
        <taxon>Echinostomata</taxon>
        <taxon>Echinostomatoidea</taxon>
        <taxon>Echinostomatidae</taxon>
        <taxon>Echinostoma</taxon>
    </lineage>
</organism>
<keyword evidence="1 4" id="KW-0328">Glycosyltransferase</keyword>
<dbReference type="GO" id="GO:0006302">
    <property type="term" value="P:double-strand break repair"/>
    <property type="evidence" value="ECO:0007669"/>
    <property type="project" value="TreeGrafter"/>
</dbReference>
<evidence type="ECO:0000313" key="7">
    <source>
        <dbReference type="WBParaSite" id="ECPE_0000777901-mRNA-1"/>
    </source>
</evidence>
<evidence type="ECO:0000256" key="5">
    <source>
        <dbReference type="SAM" id="MobiDB-lite"/>
    </source>
</evidence>
<keyword evidence="2 4" id="KW-0808">Transferase</keyword>
<dbReference type="GO" id="GO:0005730">
    <property type="term" value="C:nucleolus"/>
    <property type="evidence" value="ECO:0007669"/>
    <property type="project" value="TreeGrafter"/>
</dbReference>
<dbReference type="InterPro" id="IPR012317">
    <property type="entry name" value="Poly(ADP-ribose)pol_cat_dom"/>
</dbReference>
<evidence type="ECO:0000256" key="4">
    <source>
        <dbReference type="RuleBase" id="RU362114"/>
    </source>
</evidence>
<dbReference type="GO" id="GO:0070212">
    <property type="term" value="P:protein poly-ADP-ribosylation"/>
    <property type="evidence" value="ECO:0007669"/>
    <property type="project" value="TreeGrafter"/>
</dbReference>
<dbReference type="InterPro" id="IPR050800">
    <property type="entry name" value="ARTD/PARP"/>
</dbReference>
<dbReference type="PANTHER" id="PTHR10459:SF66">
    <property type="entry name" value="PROTEIN MONO-ADP-RIBOSYLTRANSFERASE PARP3"/>
    <property type="match status" value="1"/>
</dbReference>
<dbReference type="EC" id="2.4.2.-" evidence="4"/>
<evidence type="ECO:0000256" key="3">
    <source>
        <dbReference type="ARBA" id="ARBA00023027"/>
    </source>
</evidence>
<dbReference type="AlphaFoldDB" id="A0A183ALC5"/>
<dbReference type="SUPFAM" id="SSF56399">
    <property type="entry name" value="ADP-ribosylation"/>
    <property type="match status" value="1"/>
</dbReference>
<dbReference type="GO" id="GO:0003950">
    <property type="term" value="F:NAD+ poly-ADP-ribosyltransferase activity"/>
    <property type="evidence" value="ECO:0007669"/>
    <property type="project" value="UniProtKB-UniRule"/>
</dbReference>
<feature type="domain" description="PARP catalytic" evidence="6">
    <location>
        <begin position="1"/>
        <end position="118"/>
    </location>
</feature>
<dbReference type="Pfam" id="PF00644">
    <property type="entry name" value="PARP"/>
    <property type="match status" value="1"/>
</dbReference>
<dbReference type="GO" id="GO:1990404">
    <property type="term" value="F:NAD+-protein mono-ADP-ribosyltransferase activity"/>
    <property type="evidence" value="ECO:0007669"/>
    <property type="project" value="TreeGrafter"/>
</dbReference>
<dbReference type="PANTHER" id="PTHR10459">
    <property type="entry name" value="DNA LIGASE"/>
    <property type="match status" value="1"/>
</dbReference>
<accession>A0A183ALC5</accession>
<keyword evidence="3 4" id="KW-0520">NAD</keyword>
<sequence>LKTGLRIMPHSGGLVGKGIYFASQAAKSMGYCGCDRDGHRLMFLTEVVLGKEHYIYTPDGSIRKPPNGYDSVVAFGTHDSIETELKLHSIWTFLISLFLQFQLGMPPKRKAASQASNTRAKVSRQEQKEKDTIMRTVSGSPNFTMAQIIQQI</sequence>
<dbReference type="GO" id="GO:0035861">
    <property type="term" value="C:site of double-strand break"/>
    <property type="evidence" value="ECO:0007669"/>
    <property type="project" value="TreeGrafter"/>
</dbReference>
<protein>
    <recommendedName>
        <fullName evidence="4">Poly [ADP-ribose] polymerase</fullName>
        <shortName evidence="4">PARP</shortName>
        <ecNumber evidence="4">2.4.2.-</ecNumber>
    </recommendedName>
</protein>
<dbReference type="Gene3D" id="3.90.228.10">
    <property type="match status" value="1"/>
</dbReference>
<evidence type="ECO:0000256" key="2">
    <source>
        <dbReference type="ARBA" id="ARBA00022679"/>
    </source>
</evidence>
<evidence type="ECO:0000259" key="6">
    <source>
        <dbReference type="PROSITE" id="PS51059"/>
    </source>
</evidence>